<name>C5LR38_PERM5</name>
<protein>
    <submittedName>
        <fullName evidence="1">Uncharacterized protein</fullName>
    </submittedName>
</protein>
<dbReference type="AlphaFoldDB" id="C5LR38"/>
<evidence type="ECO:0000313" key="2">
    <source>
        <dbReference type="Proteomes" id="UP000007800"/>
    </source>
</evidence>
<gene>
    <name evidence="1" type="ORF">Pmar_PMAR002995</name>
</gene>
<dbReference type="GeneID" id="9044113"/>
<evidence type="ECO:0000313" key="1">
    <source>
        <dbReference type="EMBL" id="EER00923.1"/>
    </source>
</evidence>
<dbReference type="RefSeq" id="XP_002768205.1">
    <property type="nucleotide sequence ID" value="XM_002768159.1"/>
</dbReference>
<reference evidence="1 2" key="1">
    <citation type="submission" date="2008-07" db="EMBL/GenBank/DDBJ databases">
        <authorList>
            <person name="El-Sayed N."/>
            <person name="Caler E."/>
            <person name="Inman J."/>
            <person name="Amedeo P."/>
            <person name="Hass B."/>
            <person name="Wortman J."/>
        </authorList>
    </citation>
    <scope>NUCLEOTIDE SEQUENCE [LARGE SCALE GENOMIC DNA]</scope>
    <source>
        <strain evidence="2">ATCC 50983 / TXsc</strain>
    </source>
</reference>
<accession>C5LR38</accession>
<sequence>MGINLTESGTKGLVTLASVKAASNASQSTHLQSQYVAHRAIEISRILEDALKGISSINPEEAVRADAPHRPCDSIVASLVVLVFFQSGQQSAAEDHDMKADEKYGAFQKRLGKCQKIEFQTTRHLEGSKQGVPKW</sequence>
<dbReference type="EMBL" id="GG684654">
    <property type="protein sequence ID" value="EER00923.1"/>
    <property type="molecule type" value="Genomic_DNA"/>
</dbReference>
<keyword evidence="2" id="KW-1185">Reference proteome</keyword>
<dbReference type="InParanoid" id="C5LR38"/>
<dbReference type="Proteomes" id="UP000007800">
    <property type="component" value="Unassembled WGS sequence"/>
</dbReference>
<proteinExistence type="predicted"/>
<organism evidence="2">
    <name type="scientific">Perkinsus marinus (strain ATCC 50983 / TXsc)</name>
    <dbReference type="NCBI Taxonomy" id="423536"/>
    <lineage>
        <taxon>Eukaryota</taxon>
        <taxon>Sar</taxon>
        <taxon>Alveolata</taxon>
        <taxon>Perkinsozoa</taxon>
        <taxon>Perkinsea</taxon>
        <taxon>Perkinsida</taxon>
        <taxon>Perkinsidae</taxon>
        <taxon>Perkinsus</taxon>
    </lineage>
</organism>